<gene>
    <name evidence="3" type="ORF">A1A1_09616</name>
    <name evidence="2" type="ORF">BBH88_10520</name>
</gene>
<proteinExistence type="predicted"/>
<reference evidence="3 4" key="1">
    <citation type="journal article" date="2012" name="J. Bacteriol.">
        <title>Genome Sequence of the Antarctic Psychrophile Bacterium Planococcus antarcticus DSM 14505.</title>
        <authorList>
            <person name="Margolles A."/>
            <person name="Gueimonde M."/>
            <person name="Sanchez B."/>
        </authorList>
    </citation>
    <scope>NUCLEOTIDE SEQUENCE [LARGE SCALE GENOMIC DNA]</scope>
    <source>
        <strain evidence="3 4">DSM 14505</strain>
    </source>
</reference>
<reference evidence="2" key="3">
    <citation type="submission" date="2016-10" db="EMBL/GenBank/DDBJ databases">
        <authorList>
            <person name="See-Too W.S."/>
        </authorList>
    </citation>
    <scope>NUCLEOTIDE SEQUENCE</scope>
    <source>
        <strain evidence="2">DSM 14505</strain>
    </source>
</reference>
<dbReference type="KEGG" id="pana:BBH88_10520"/>
<sequence length="71" mass="8084">MNQNKPAISCERLLAYFVELNSNISTLSPWKISIHLHQNLNDKKEEAHSKASSLSITDNMQTQFHGETTQN</sequence>
<protein>
    <recommendedName>
        <fullName evidence="6">Uracil-DNA glycosylase</fullName>
    </recommendedName>
</protein>
<reference evidence="5" key="2">
    <citation type="submission" date="2016-07" db="EMBL/GenBank/DDBJ databases">
        <authorList>
            <person name="See-Too W.S."/>
        </authorList>
    </citation>
    <scope>NUCLEOTIDE SEQUENCE [LARGE SCALE GENOMIC DNA]</scope>
    <source>
        <strain evidence="5">DSM 14505</strain>
    </source>
</reference>
<accession>A0A1C7DGZ9</accession>
<name>A0A1C7DGZ9_9BACL</name>
<dbReference type="AlphaFoldDB" id="A0A1C7DGZ9"/>
<dbReference type="RefSeq" id="WP_006829914.1">
    <property type="nucleotide sequence ID" value="NZ_AJYB01000026.1"/>
</dbReference>
<evidence type="ECO:0000313" key="2">
    <source>
        <dbReference type="EMBL" id="ANU10714.1"/>
    </source>
</evidence>
<dbReference type="EMBL" id="AJYB01000026">
    <property type="protein sequence ID" value="EIM06803.1"/>
    <property type="molecule type" value="Genomic_DNA"/>
</dbReference>
<evidence type="ECO:0000313" key="4">
    <source>
        <dbReference type="Proteomes" id="UP000004725"/>
    </source>
</evidence>
<organism evidence="3 4">
    <name type="scientific">Planococcus antarcticus DSM 14505</name>
    <dbReference type="NCBI Taxonomy" id="1185653"/>
    <lineage>
        <taxon>Bacteria</taxon>
        <taxon>Bacillati</taxon>
        <taxon>Bacillota</taxon>
        <taxon>Bacilli</taxon>
        <taxon>Bacillales</taxon>
        <taxon>Caryophanaceae</taxon>
        <taxon>Planococcus</taxon>
    </lineage>
</organism>
<evidence type="ECO:0000313" key="5">
    <source>
        <dbReference type="Proteomes" id="UP000092661"/>
    </source>
</evidence>
<evidence type="ECO:0008006" key="6">
    <source>
        <dbReference type="Google" id="ProtNLM"/>
    </source>
</evidence>
<dbReference type="Proteomes" id="UP000092661">
    <property type="component" value="Chromosome"/>
</dbReference>
<dbReference type="EMBL" id="CP016534">
    <property type="protein sequence ID" value="ANU10714.1"/>
    <property type="molecule type" value="Genomic_DNA"/>
</dbReference>
<feature type="region of interest" description="Disordered" evidence="1">
    <location>
        <begin position="45"/>
        <end position="71"/>
    </location>
</feature>
<feature type="compositionally biased region" description="Polar residues" evidence="1">
    <location>
        <begin position="50"/>
        <end position="71"/>
    </location>
</feature>
<evidence type="ECO:0000256" key="1">
    <source>
        <dbReference type="SAM" id="MobiDB-lite"/>
    </source>
</evidence>
<evidence type="ECO:0000313" key="3">
    <source>
        <dbReference type="EMBL" id="EIM06803.1"/>
    </source>
</evidence>
<keyword evidence="5" id="KW-1185">Reference proteome</keyword>
<dbReference type="Proteomes" id="UP000004725">
    <property type="component" value="Unassembled WGS sequence"/>
</dbReference>